<keyword evidence="2" id="KW-0732">Signal</keyword>
<feature type="region of interest" description="Disordered" evidence="1">
    <location>
        <begin position="44"/>
        <end position="68"/>
    </location>
</feature>
<reference evidence="3 4" key="1">
    <citation type="submission" date="2017-11" db="EMBL/GenBank/DDBJ databases">
        <title>De novo assembly and phasing of dikaryotic genomes from two isolates of Puccinia coronata f. sp. avenae, the causal agent of oat crown rust.</title>
        <authorList>
            <person name="Miller M.E."/>
            <person name="Zhang Y."/>
            <person name="Omidvar V."/>
            <person name="Sperschneider J."/>
            <person name="Schwessinger B."/>
            <person name="Raley C."/>
            <person name="Palmer J.M."/>
            <person name="Garnica D."/>
            <person name="Upadhyaya N."/>
            <person name="Rathjen J."/>
            <person name="Taylor J.M."/>
            <person name="Park R.F."/>
            <person name="Dodds P.N."/>
            <person name="Hirsch C.D."/>
            <person name="Kianian S.F."/>
            <person name="Figueroa M."/>
        </authorList>
    </citation>
    <scope>NUCLEOTIDE SEQUENCE [LARGE SCALE GENOMIC DNA]</scope>
    <source>
        <strain evidence="3">12SD80</strain>
    </source>
</reference>
<protein>
    <submittedName>
        <fullName evidence="3">Uncharacterized protein</fullName>
    </submittedName>
</protein>
<dbReference type="Proteomes" id="UP000235392">
    <property type="component" value="Unassembled WGS sequence"/>
</dbReference>
<name>A0A2N5U9H2_9BASI</name>
<evidence type="ECO:0000313" key="4">
    <source>
        <dbReference type="Proteomes" id="UP000235392"/>
    </source>
</evidence>
<feature type="chain" id="PRO_5014665917" evidence="2">
    <location>
        <begin position="22"/>
        <end position="412"/>
    </location>
</feature>
<evidence type="ECO:0000256" key="2">
    <source>
        <dbReference type="SAM" id="SignalP"/>
    </source>
</evidence>
<gene>
    <name evidence="3" type="ORF">PCASD_14298</name>
</gene>
<feature type="signal peptide" evidence="2">
    <location>
        <begin position="1"/>
        <end position="21"/>
    </location>
</feature>
<evidence type="ECO:0000256" key="1">
    <source>
        <dbReference type="SAM" id="MobiDB-lite"/>
    </source>
</evidence>
<organism evidence="3 4">
    <name type="scientific">Puccinia coronata f. sp. avenae</name>
    <dbReference type="NCBI Taxonomy" id="200324"/>
    <lineage>
        <taxon>Eukaryota</taxon>
        <taxon>Fungi</taxon>
        <taxon>Dikarya</taxon>
        <taxon>Basidiomycota</taxon>
        <taxon>Pucciniomycotina</taxon>
        <taxon>Pucciniomycetes</taxon>
        <taxon>Pucciniales</taxon>
        <taxon>Pucciniaceae</taxon>
        <taxon>Puccinia</taxon>
    </lineage>
</organism>
<dbReference type="AlphaFoldDB" id="A0A2N5U9H2"/>
<accession>A0A2N5U9H2</accession>
<proteinExistence type="predicted"/>
<dbReference type="EMBL" id="PGCI01000198">
    <property type="protein sequence ID" value="PLW34394.1"/>
    <property type="molecule type" value="Genomic_DNA"/>
</dbReference>
<sequence length="412" mass="46401">MIQMAYFQILFFLVGVKITIGVPSPVHSCYQDQLRDDVPALNPSASIADESGVNGGSGTLKRGRGDHPAEFSHYQTNPLAPGGIDGQVIPFGEGQQSKRVHLEQSIPTGDQGQDYWFNPSTVQTNAVQWNCAQVPGEHNFYIKPKDIPDYPYPGNTEFSSFASFPSIPKSFLTVEDEKAMSLSQGHQSKPMLIEPSISMGDQGHDYWSNPPTLHPNAGHWKHDNVPGGHKPYTQPAETSDHDLGIPEFNSFATILESSWPAEFSVYLRDKDWGKKSSNPLQELFAHDGGHEEKKIQKIKETFSDEFSHLYHNHFLNSNKQPFMSTDRVHLTNPNPSHVFADILNGDPSSSFNLHRPKSSLDSARTRGSEINWHQLFDEFQKRCEKAIVERYQEFMQLSLNTSFKFKKIGQEI</sequence>
<comment type="caution">
    <text evidence="3">The sequence shown here is derived from an EMBL/GenBank/DDBJ whole genome shotgun (WGS) entry which is preliminary data.</text>
</comment>
<evidence type="ECO:0000313" key="3">
    <source>
        <dbReference type="EMBL" id="PLW34394.1"/>
    </source>
</evidence>